<reference evidence="2 3" key="1">
    <citation type="submission" date="2014-12" db="EMBL/GenBank/DDBJ databases">
        <title>Draft genome sequences of 29 type strains of Enterococci.</title>
        <authorList>
            <person name="Zhong Z."/>
            <person name="Sun Z."/>
            <person name="Liu W."/>
            <person name="Zhang W."/>
            <person name="Zhang H."/>
        </authorList>
    </citation>
    <scope>NUCLEOTIDE SEQUENCE [LARGE SCALE GENOMIC DNA]</scope>
    <source>
        <strain evidence="2 3">DSM 22802</strain>
    </source>
</reference>
<protein>
    <submittedName>
        <fullName evidence="2">Oxidoreductase</fullName>
    </submittedName>
</protein>
<dbReference type="SUPFAM" id="SSF51735">
    <property type="entry name" value="NAD(P)-binding Rossmann-fold domains"/>
    <property type="match status" value="1"/>
</dbReference>
<dbReference type="Proteomes" id="UP000183700">
    <property type="component" value="Unassembled WGS sequence"/>
</dbReference>
<dbReference type="RefSeq" id="WP_071861578.1">
    <property type="nucleotide sequence ID" value="NZ_JBHLVS010000031.1"/>
</dbReference>
<evidence type="ECO:0000313" key="2">
    <source>
        <dbReference type="EMBL" id="OJG36334.1"/>
    </source>
</evidence>
<dbReference type="Pfam" id="PF08240">
    <property type="entry name" value="ADH_N"/>
    <property type="match status" value="1"/>
</dbReference>
<dbReference type="InterPro" id="IPR036291">
    <property type="entry name" value="NAD(P)-bd_dom_sf"/>
</dbReference>
<organism evidence="2 3">
    <name type="scientific">Enterococcus devriesei</name>
    <dbReference type="NCBI Taxonomy" id="319970"/>
    <lineage>
        <taxon>Bacteria</taxon>
        <taxon>Bacillati</taxon>
        <taxon>Bacillota</taxon>
        <taxon>Bacilli</taxon>
        <taxon>Lactobacillales</taxon>
        <taxon>Enterococcaceae</taxon>
        <taxon>Enterococcus</taxon>
    </lineage>
</organism>
<evidence type="ECO:0000313" key="3">
    <source>
        <dbReference type="Proteomes" id="UP000183700"/>
    </source>
</evidence>
<dbReference type="OrthoDB" id="9792162at2"/>
<dbReference type="AlphaFoldDB" id="A0A1L8SWV3"/>
<dbReference type="STRING" id="319970.RV00_GL001693"/>
<accession>A0A1L8SWV3</accession>
<dbReference type="InterPro" id="IPR020843">
    <property type="entry name" value="ER"/>
</dbReference>
<comment type="caution">
    <text evidence="2">The sequence shown here is derived from an EMBL/GenBank/DDBJ whole genome shotgun (WGS) entry which is preliminary data.</text>
</comment>
<dbReference type="SMART" id="SM00829">
    <property type="entry name" value="PKS_ER"/>
    <property type="match status" value="1"/>
</dbReference>
<dbReference type="Pfam" id="PF13602">
    <property type="entry name" value="ADH_zinc_N_2"/>
    <property type="match status" value="1"/>
</dbReference>
<gene>
    <name evidence="2" type="ORF">RV00_GL001693</name>
</gene>
<feature type="domain" description="Enoyl reductase (ER)" evidence="1">
    <location>
        <begin position="11"/>
        <end position="331"/>
    </location>
</feature>
<dbReference type="InterPro" id="IPR013154">
    <property type="entry name" value="ADH-like_N"/>
</dbReference>
<dbReference type="Gene3D" id="3.40.50.720">
    <property type="entry name" value="NAD(P)-binding Rossmann-like Domain"/>
    <property type="match status" value="1"/>
</dbReference>
<sequence length="337" mass="36851">MKAVQIKKYSKELQTEINEIPIPTITEEQVLIKVKVAAVNPLEILNITGAVKLIQDYPMPLTLGNELTGVIEAVGEKVTAYQIGDAVYTRLPLEHIGAFVEYAAVDAVALSPLPKNLDFLTGAAVPLTGLTAYQALHEELEAKAGQTLFIPGGSGSFGQMAIPLAKDLGLTVIVSGSPEAKERTLAAGADRYLDYKTENYWELIEPVDFVIDTLGKAELDRELSIIKPGGRLLSLIAGPNKRFAITKGMPKPKQFLLGLAGKTLDKKAKEKGVEYHFIFVRSDGEQLKEISRIIEKNQIIPAIDPRIFQLEDSNEAIQYVAKGHPQGKVLLRVDLKE</sequence>
<proteinExistence type="predicted"/>
<dbReference type="SUPFAM" id="SSF50129">
    <property type="entry name" value="GroES-like"/>
    <property type="match status" value="1"/>
</dbReference>
<dbReference type="InterPro" id="IPR011032">
    <property type="entry name" value="GroES-like_sf"/>
</dbReference>
<dbReference type="PANTHER" id="PTHR43482">
    <property type="entry name" value="PROTEIN AST1-RELATED"/>
    <property type="match status" value="1"/>
</dbReference>
<dbReference type="CDD" id="cd05289">
    <property type="entry name" value="MDR_like_2"/>
    <property type="match status" value="1"/>
</dbReference>
<dbReference type="Gene3D" id="3.90.180.10">
    <property type="entry name" value="Medium-chain alcohol dehydrogenases, catalytic domain"/>
    <property type="match status" value="1"/>
</dbReference>
<keyword evidence="3" id="KW-1185">Reference proteome</keyword>
<dbReference type="PANTHER" id="PTHR43482:SF1">
    <property type="entry name" value="PROTEIN AST1-RELATED"/>
    <property type="match status" value="1"/>
</dbReference>
<dbReference type="EMBL" id="JXKM01000003">
    <property type="protein sequence ID" value="OJG36334.1"/>
    <property type="molecule type" value="Genomic_DNA"/>
</dbReference>
<dbReference type="GO" id="GO:0016491">
    <property type="term" value="F:oxidoreductase activity"/>
    <property type="evidence" value="ECO:0007669"/>
    <property type="project" value="InterPro"/>
</dbReference>
<name>A0A1L8SWV3_9ENTE</name>
<evidence type="ECO:0000259" key="1">
    <source>
        <dbReference type="SMART" id="SM00829"/>
    </source>
</evidence>
<dbReference type="InterPro" id="IPR052585">
    <property type="entry name" value="Lipid_raft_assoc_Zn_ADH"/>
</dbReference>